<comment type="caution">
    <text evidence="2">The sequence shown here is derived from an EMBL/GenBank/DDBJ whole genome shotgun (WGS) entry which is preliminary data.</text>
</comment>
<reference evidence="2" key="1">
    <citation type="journal article" date="2023" name="Mol. Phylogenet. Evol.">
        <title>Genome-scale phylogeny and comparative genomics of the fungal order Sordariales.</title>
        <authorList>
            <person name="Hensen N."/>
            <person name="Bonometti L."/>
            <person name="Westerberg I."/>
            <person name="Brannstrom I.O."/>
            <person name="Guillou S."/>
            <person name="Cros-Aarteil S."/>
            <person name="Calhoun S."/>
            <person name="Haridas S."/>
            <person name="Kuo A."/>
            <person name="Mondo S."/>
            <person name="Pangilinan J."/>
            <person name="Riley R."/>
            <person name="LaButti K."/>
            <person name="Andreopoulos B."/>
            <person name="Lipzen A."/>
            <person name="Chen C."/>
            <person name="Yan M."/>
            <person name="Daum C."/>
            <person name="Ng V."/>
            <person name="Clum A."/>
            <person name="Steindorff A."/>
            <person name="Ohm R.A."/>
            <person name="Martin F."/>
            <person name="Silar P."/>
            <person name="Natvig D.O."/>
            <person name="Lalanne C."/>
            <person name="Gautier V."/>
            <person name="Ament-Velasquez S.L."/>
            <person name="Kruys A."/>
            <person name="Hutchinson M.I."/>
            <person name="Powell A.J."/>
            <person name="Barry K."/>
            <person name="Miller A.N."/>
            <person name="Grigoriev I.V."/>
            <person name="Debuchy R."/>
            <person name="Gladieux P."/>
            <person name="Hiltunen Thoren M."/>
            <person name="Johannesson H."/>
        </authorList>
    </citation>
    <scope>NUCLEOTIDE SEQUENCE</scope>
    <source>
        <strain evidence="2">PSN324</strain>
    </source>
</reference>
<reference evidence="2" key="2">
    <citation type="submission" date="2023-06" db="EMBL/GenBank/DDBJ databases">
        <authorList>
            <consortium name="Lawrence Berkeley National Laboratory"/>
            <person name="Mondo S.J."/>
            <person name="Hensen N."/>
            <person name="Bonometti L."/>
            <person name="Westerberg I."/>
            <person name="Brannstrom I.O."/>
            <person name="Guillou S."/>
            <person name="Cros-Aarteil S."/>
            <person name="Calhoun S."/>
            <person name="Haridas S."/>
            <person name="Kuo A."/>
            <person name="Pangilinan J."/>
            <person name="Riley R."/>
            <person name="Labutti K."/>
            <person name="Andreopoulos B."/>
            <person name="Lipzen A."/>
            <person name="Chen C."/>
            <person name="Yanf M."/>
            <person name="Daum C."/>
            <person name="Ng V."/>
            <person name="Clum A."/>
            <person name="Steindorff A."/>
            <person name="Ohm R."/>
            <person name="Martin F."/>
            <person name="Silar P."/>
            <person name="Natvig D."/>
            <person name="Lalanne C."/>
            <person name="Gautier V."/>
            <person name="Ament-Velasquez S.L."/>
            <person name="Kruys A."/>
            <person name="Hutchinson M.I."/>
            <person name="Powell A.J."/>
            <person name="Barry K."/>
            <person name="Miller A.N."/>
            <person name="Grigoriev I.V."/>
            <person name="Debuchy R."/>
            <person name="Gladieux P."/>
            <person name="Thoren M.H."/>
            <person name="Johannesson H."/>
        </authorList>
    </citation>
    <scope>NUCLEOTIDE SEQUENCE</scope>
    <source>
        <strain evidence="2">PSN324</strain>
    </source>
</reference>
<feature type="compositionally biased region" description="Polar residues" evidence="1">
    <location>
        <begin position="233"/>
        <end position="242"/>
    </location>
</feature>
<name>A0AAV9HDF8_9PEZI</name>
<protein>
    <submittedName>
        <fullName evidence="2">Uncharacterized protein</fullName>
    </submittedName>
</protein>
<keyword evidence="3" id="KW-1185">Reference proteome</keyword>
<dbReference type="AlphaFoldDB" id="A0AAV9HDF8"/>
<evidence type="ECO:0000313" key="3">
    <source>
        <dbReference type="Proteomes" id="UP001321749"/>
    </source>
</evidence>
<proteinExistence type="predicted"/>
<accession>A0AAV9HDF8</accession>
<organism evidence="2 3">
    <name type="scientific">Cladorrhinum samala</name>
    <dbReference type="NCBI Taxonomy" id="585594"/>
    <lineage>
        <taxon>Eukaryota</taxon>
        <taxon>Fungi</taxon>
        <taxon>Dikarya</taxon>
        <taxon>Ascomycota</taxon>
        <taxon>Pezizomycotina</taxon>
        <taxon>Sordariomycetes</taxon>
        <taxon>Sordariomycetidae</taxon>
        <taxon>Sordariales</taxon>
        <taxon>Podosporaceae</taxon>
        <taxon>Cladorrhinum</taxon>
    </lineage>
</organism>
<feature type="region of interest" description="Disordered" evidence="1">
    <location>
        <begin position="229"/>
        <end position="256"/>
    </location>
</feature>
<feature type="region of interest" description="Disordered" evidence="1">
    <location>
        <begin position="1"/>
        <end position="28"/>
    </location>
</feature>
<gene>
    <name evidence="2" type="ORF">QBC42DRAFT_316558</name>
</gene>
<evidence type="ECO:0000313" key="2">
    <source>
        <dbReference type="EMBL" id="KAK4457936.1"/>
    </source>
</evidence>
<evidence type="ECO:0000256" key="1">
    <source>
        <dbReference type="SAM" id="MobiDB-lite"/>
    </source>
</evidence>
<sequence length="256" mass="28700">MVANNQSLNKRTKHVNGKTRRVKKPTKTKNCKRVCWGENKKKNGSQNSPHWFCEQSVSQCGQEAMAAFSHRFLKIFQVSRHLSCKHPSQRCQQAPFVHLSSLFQHDRHRKSGDRLIVDRKECEGLDVERMFHPQSCWKTLKNWGPASTDASTHIWERQLLVKLIALLDVSSGRNVVAKVKLRWLGLKPRPDEISCTLAQGTISDGDLSPSRPASSPCIGGLTVHSTRCGRWGPSSSSSATQRPHNRGASSHPKPAL</sequence>
<dbReference type="EMBL" id="MU865090">
    <property type="protein sequence ID" value="KAK4457936.1"/>
    <property type="molecule type" value="Genomic_DNA"/>
</dbReference>
<dbReference type="Proteomes" id="UP001321749">
    <property type="component" value="Unassembled WGS sequence"/>
</dbReference>
<feature type="compositionally biased region" description="Basic residues" evidence="1">
    <location>
        <begin position="10"/>
        <end position="28"/>
    </location>
</feature>